<reference evidence="2 3" key="1">
    <citation type="journal article" date="2006" name="Mol. Plant Microbe Interact.">
        <title>Identification of open reading frames unique to a select agent: Ralstonia solanacearum race 3 biovar 2.</title>
        <authorList>
            <person name="Gabriel D.W."/>
            <person name="Allen C."/>
            <person name="Schell M."/>
            <person name="Denny T.P."/>
            <person name="Greenberg J.T."/>
            <person name="Duan Y.P."/>
            <person name="Flores-Cruz Z."/>
            <person name="Huang Q."/>
            <person name="Clifford J.M."/>
            <person name="Presting G."/>
            <person name="Gonzalez E.T."/>
            <person name="Reddy J."/>
            <person name="Elphinstone J."/>
            <person name="Swanson J."/>
            <person name="Yao J."/>
            <person name="Mulholland V."/>
            <person name="Liu L."/>
            <person name="Farmerie W."/>
            <person name="Patnaikuni M."/>
            <person name="Balogh B."/>
            <person name="Norman D."/>
            <person name="Alvarez A."/>
            <person name="Castillo J.A."/>
            <person name="Jones J."/>
            <person name="Saddler G."/>
            <person name="Walunas T."/>
            <person name="Zhukov A."/>
            <person name="Mikhailova N."/>
        </authorList>
    </citation>
    <scope>NUCLEOTIDE SEQUENCE [LARGE SCALE GENOMIC DNA]</scope>
    <source>
        <strain evidence="2 3">UW551</strain>
    </source>
</reference>
<name>A0AB33VKG3_RALSU</name>
<gene>
    <name evidence="2" type="ORF">RRSL_04294</name>
</gene>
<accession>A0AB33VKG3</accession>
<evidence type="ECO:0000313" key="2">
    <source>
        <dbReference type="EMBL" id="EAP74449.1"/>
    </source>
</evidence>
<comment type="caution">
    <text evidence="2">The sequence shown here is derived from an EMBL/GenBank/DDBJ whole genome shotgun (WGS) entry which is preliminary data.</text>
</comment>
<dbReference type="EMBL" id="AAKL01000003">
    <property type="protein sequence ID" value="EAP74449.1"/>
    <property type="molecule type" value="Genomic_DNA"/>
</dbReference>
<protein>
    <submittedName>
        <fullName evidence="2">Probable transcription regulator protein</fullName>
    </submittedName>
</protein>
<evidence type="ECO:0000256" key="1">
    <source>
        <dbReference type="SAM" id="MobiDB-lite"/>
    </source>
</evidence>
<dbReference type="AlphaFoldDB" id="A0AB33VKG3"/>
<dbReference type="Proteomes" id="UP000005933">
    <property type="component" value="Unassembled WGS sequence"/>
</dbReference>
<proteinExistence type="predicted"/>
<evidence type="ECO:0000313" key="3">
    <source>
        <dbReference type="Proteomes" id="UP000005933"/>
    </source>
</evidence>
<sequence length="76" mass="8063">MIIAHILPTRIMLTDAHHNIPSSGTVAEQFGPVAGAPVRHSRGLDATHAGNRPATYGRSDRSKYAPTHGPDQPAQS</sequence>
<organism evidence="2 3">
    <name type="scientific">Ralstonia solanacearum (strain UW551)</name>
    <dbReference type="NCBI Taxonomy" id="342110"/>
    <lineage>
        <taxon>Bacteria</taxon>
        <taxon>Pseudomonadati</taxon>
        <taxon>Pseudomonadota</taxon>
        <taxon>Betaproteobacteria</taxon>
        <taxon>Burkholderiales</taxon>
        <taxon>Burkholderiaceae</taxon>
        <taxon>Ralstonia</taxon>
        <taxon>Ralstonia solanacearum species complex</taxon>
    </lineage>
</organism>
<feature type="region of interest" description="Disordered" evidence="1">
    <location>
        <begin position="34"/>
        <end position="76"/>
    </location>
</feature>